<evidence type="ECO:0000259" key="1">
    <source>
        <dbReference type="Pfam" id="PF20179"/>
    </source>
</evidence>
<dbReference type="Pfam" id="PF20179">
    <property type="entry name" value="MSS51_C"/>
    <property type="match status" value="1"/>
</dbReference>
<dbReference type="EMBL" id="ML170359">
    <property type="protein sequence ID" value="TDL14290.1"/>
    <property type="molecule type" value="Genomic_DNA"/>
</dbReference>
<sequence length="377" mass="42972">MFQLRQSYLCGALKEYTKESPEIMAVFFQFPWAKVEPDGHFLLNFALAIRDYLGARGNGWWSQGIGQPPQITYEIGHALLLDKHYDEHARWRLPRDEIPFLTFQENKKALKYPPNFDHNWKSYYEWRCLPLKSPAALLLHWPLSVYRLLFLMGFVPHNSPVSRRTLVIYYIGVEQELECLPVFGELALLLPNTDIELIMFGQRVYQLTTLAKPPALASREYVFEFTAPVDYGSGTLRVCLNKTGPFCDPITLLSDHPYPYPDVLIGLNASITSYDEWWPVLAISRALKIPFGITDYNRECLVDDEGNYGSIIHHAVTEGRISQPVGCCKGTAMESIHQPCAKALDPFMKPSVSRHPTSYLPFMNNGFTCIVTPRASG</sequence>
<evidence type="ECO:0000313" key="2">
    <source>
        <dbReference type="EMBL" id="TDL14290.1"/>
    </source>
</evidence>
<dbReference type="InterPro" id="IPR046824">
    <property type="entry name" value="Mss51-like_C"/>
</dbReference>
<accession>A0A4Y7PIP8</accession>
<protein>
    <recommendedName>
        <fullName evidence="1">Mitochondrial splicing suppressor 51-like C-terminal domain-containing protein</fullName>
    </recommendedName>
</protein>
<evidence type="ECO:0000313" key="3">
    <source>
        <dbReference type="Proteomes" id="UP000294933"/>
    </source>
</evidence>
<proteinExistence type="predicted"/>
<dbReference type="PANTHER" id="PTHR47570">
    <property type="entry name" value="ZINC ION BINDING PROTEIN"/>
    <property type="match status" value="1"/>
</dbReference>
<dbReference type="Proteomes" id="UP000294933">
    <property type="component" value="Unassembled WGS sequence"/>
</dbReference>
<reference evidence="2 3" key="1">
    <citation type="submission" date="2018-06" db="EMBL/GenBank/DDBJ databases">
        <title>A transcriptomic atlas of mushroom development highlights an independent origin of complex multicellularity.</title>
        <authorList>
            <consortium name="DOE Joint Genome Institute"/>
            <person name="Krizsan K."/>
            <person name="Almasi E."/>
            <person name="Merenyi Z."/>
            <person name="Sahu N."/>
            <person name="Viragh M."/>
            <person name="Koszo T."/>
            <person name="Mondo S."/>
            <person name="Kiss B."/>
            <person name="Balint B."/>
            <person name="Kues U."/>
            <person name="Barry K."/>
            <person name="Hegedus J.C."/>
            <person name="Henrissat B."/>
            <person name="Johnson J."/>
            <person name="Lipzen A."/>
            <person name="Ohm R."/>
            <person name="Nagy I."/>
            <person name="Pangilinan J."/>
            <person name="Yan J."/>
            <person name="Xiong Y."/>
            <person name="Grigoriev I.V."/>
            <person name="Hibbett D.S."/>
            <person name="Nagy L.G."/>
        </authorList>
    </citation>
    <scope>NUCLEOTIDE SEQUENCE [LARGE SCALE GENOMIC DNA]</scope>
    <source>
        <strain evidence="2 3">SZMC22713</strain>
    </source>
</reference>
<gene>
    <name evidence="2" type="ORF">BD410DRAFT_264185</name>
</gene>
<feature type="domain" description="Mitochondrial splicing suppressor 51-like C-terminal" evidence="1">
    <location>
        <begin position="142"/>
        <end position="303"/>
    </location>
</feature>
<dbReference type="VEuPathDB" id="FungiDB:BD410DRAFT_264185"/>
<dbReference type="OrthoDB" id="432970at2759"/>
<name>A0A4Y7PIP8_9AGAM</name>
<organism evidence="2 3">
    <name type="scientific">Rickenella mellea</name>
    <dbReference type="NCBI Taxonomy" id="50990"/>
    <lineage>
        <taxon>Eukaryota</taxon>
        <taxon>Fungi</taxon>
        <taxon>Dikarya</taxon>
        <taxon>Basidiomycota</taxon>
        <taxon>Agaricomycotina</taxon>
        <taxon>Agaricomycetes</taxon>
        <taxon>Hymenochaetales</taxon>
        <taxon>Rickenellaceae</taxon>
        <taxon>Rickenella</taxon>
    </lineage>
</organism>
<keyword evidence="3" id="KW-1185">Reference proteome</keyword>
<dbReference type="PANTHER" id="PTHR47570:SF1">
    <property type="entry name" value="ZINC ION BINDING PROTEIN"/>
    <property type="match status" value="1"/>
</dbReference>
<dbReference type="AlphaFoldDB" id="A0A4Y7PIP8"/>